<dbReference type="GO" id="GO:0006270">
    <property type="term" value="P:DNA replication initiation"/>
    <property type="evidence" value="ECO:0007669"/>
    <property type="project" value="TreeGrafter"/>
</dbReference>
<dbReference type="GO" id="GO:0005886">
    <property type="term" value="C:plasma membrane"/>
    <property type="evidence" value="ECO:0007669"/>
    <property type="project" value="TreeGrafter"/>
</dbReference>
<dbReference type="GO" id="GO:0003688">
    <property type="term" value="F:DNA replication origin binding"/>
    <property type="evidence" value="ECO:0007669"/>
    <property type="project" value="TreeGrafter"/>
</dbReference>
<evidence type="ECO:0000313" key="1">
    <source>
        <dbReference type="EMBL" id="RIX31702.1"/>
    </source>
</evidence>
<accession>A0A418Q0W6</accession>
<dbReference type="EMBL" id="QXTF01000001">
    <property type="protein sequence ID" value="RIX31702.1"/>
    <property type="molecule type" value="Genomic_DNA"/>
</dbReference>
<dbReference type="InterPro" id="IPR027417">
    <property type="entry name" value="P-loop_NTPase"/>
</dbReference>
<dbReference type="SUPFAM" id="SSF52540">
    <property type="entry name" value="P-loop containing nucleoside triphosphate hydrolases"/>
    <property type="match status" value="1"/>
</dbReference>
<comment type="caution">
    <text evidence="1">The sequence shown here is derived from an EMBL/GenBank/DDBJ whole genome shotgun (WGS) entry which is preliminary data.</text>
</comment>
<dbReference type="Proteomes" id="UP000285023">
    <property type="component" value="Unassembled WGS sequence"/>
</dbReference>
<keyword evidence="2" id="KW-1185">Reference proteome</keyword>
<name>A0A418Q0W6_9SPHN</name>
<evidence type="ECO:0000313" key="2">
    <source>
        <dbReference type="Proteomes" id="UP000285023"/>
    </source>
</evidence>
<dbReference type="AlphaFoldDB" id="A0A418Q0W6"/>
<dbReference type="Gene3D" id="1.10.8.60">
    <property type="match status" value="1"/>
</dbReference>
<reference evidence="1 2" key="1">
    <citation type="submission" date="2018-09" db="EMBL/GenBank/DDBJ databases">
        <title>Sphingomonas sp. DAC4.</title>
        <authorList>
            <person name="Seo T."/>
        </authorList>
    </citation>
    <scope>NUCLEOTIDE SEQUENCE [LARGE SCALE GENOMIC DNA]</scope>
    <source>
        <strain evidence="1 2">DAC4</strain>
    </source>
</reference>
<dbReference type="PANTHER" id="PTHR30050">
    <property type="entry name" value="CHROMOSOMAL REPLICATION INITIATOR PROTEIN DNAA"/>
    <property type="match status" value="1"/>
</dbReference>
<proteinExistence type="predicted"/>
<protein>
    <submittedName>
        <fullName evidence="1">Chromosomal replication initiator DnaA</fullName>
    </submittedName>
</protein>
<dbReference type="PANTHER" id="PTHR30050:SF5">
    <property type="entry name" value="DNAA REGULATORY INACTIVATOR HDA"/>
    <property type="match status" value="1"/>
</dbReference>
<gene>
    <name evidence="1" type="ORF">D3M59_01450</name>
</gene>
<organism evidence="1 2">
    <name type="scientific">Sphingomonas edaphi</name>
    <dbReference type="NCBI Taxonomy" id="2315689"/>
    <lineage>
        <taxon>Bacteria</taxon>
        <taxon>Pseudomonadati</taxon>
        <taxon>Pseudomonadota</taxon>
        <taxon>Alphaproteobacteria</taxon>
        <taxon>Sphingomonadales</taxon>
        <taxon>Sphingomonadaceae</taxon>
        <taxon>Sphingomonas</taxon>
    </lineage>
</organism>
<sequence>MVGLRSGRYPIDPGRADFRVWQCDYRDLQWRAVGAPGPVDRTRAQRQRFGNIDQRHVGARHAQSQPGAAEQPIAVKGRPDQIALPLDWPQVQADSRFIIADANREAFEHFRGWSLWPVKATILTGPPRSGRSLLARAFVERVHGRLYDRAERQNEADLFHAWNAAQDDGRPLVMIADEVPPQWEIALPDLRTRLAITPIARIGLPDDELFRSVIRLLFADRGVHIPEEALKYISERVERTYWMAERVVETIDRFAIAERARLTLPTIRRALGDGGILEARGAA</sequence>